<dbReference type="GO" id="GO:0008270">
    <property type="term" value="F:zinc ion binding"/>
    <property type="evidence" value="ECO:0007669"/>
    <property type="project" value="UniProtKB-UniRule"/>
</dbReference>
<dbReference type="InterPro" id="IPR026591">
    <property type="entry name" value="Sirtuin_cat_small_dom_sf"/>
</dbReference>
<dbReference type="GO" id="GO:0070403">
    <property type="term" value="F:NAD+ binding"/>
    <property type="evidence" value="ECO:0007669"/>
    <property type="project" value="UniProtKB-UniRule"/>
</dbReference>
<dbReference type="InterPro" id="IPR026590">
    <property type="entry name" value="Ssirtuin_cat_dom"/>
</dbReference>
<keyword evidence="13" id="KW-0812">Transmembrane</keyword>
<feature type="binding site" evidence="11 12">
    <location>
        <position position="226"/>
    </location>
    <ligand>
        <name>Zn(2+)</name>
        <dbReference type="ChEBI" id="CHEBI:29105"/>
    </ligand>
</feature>
<dbReference type="InterPro" id="IPR017328">
    <property type="entry name" value="Sirtuin_class_I"/>
</dbReference>
<evidence type="ECO:0000256" key="11">
    <source>
        <dbReference type="PIRSR" id="PIRSR037938-3"/>
    </source>
</evidence>
<evidence type="ECO:0000256" key="9">
    <source>
        <dbReference type="PIRSR" id="PIRSR037938-1"/>
    </source>
</evidence>
<evidence type="ECO:0000256" key="7">
    <source>
        <dbReference type="ARBA" id="ARBA00048905"/>
    </source>
</evidence>
<gene>
    <name evidence="15" type="primary">SIRT2</name>
    <name evidence="15" type="ORF">DERF_007640</name>
</gene>
<proteinExistence type="inferred from homology"/>
<evidence type="ECO:0000256" key="3">
    <source>
        <dbReference type="ARBA" id="ARBA00022723"/>
    </source>
</evidence>
<comment type="catalytic activity">
    <reaction evidence="8">
        <text>N(6)-acetyl-L-lysyl-[protein] + NAD(+) + H2O = 2''-O-acetyl-ADP-D-ribose + nicotinamide + L-lysyl-[protein]</text>
        <dbReference type="Rhea" id="RHEA:43636"/>
        <dbReference type="Rhea" id="RHEA-COMP:9752"/>
        <dbReference type="Rhea" id="RHEA-COMP:10731"/>
        <dbReference type="ChEBI" id="CHEBI:15377"/>
        <dbReference type="ChEBI" id="CHEBI:17154"/>
        <dbReference type="ChEBI" id="CHEBI:29969"/>
        <dbReference type="ChEBI" id="CHEBI:57540"/>
        <dbReference type="ChEBI" id="CHEBI:61930"/>
        <dbReference type="ChEBI" id="CHEBI:83767"/>
        <dbReference type="EC" id="2.3.1.286"/>
    </reaction>
</comment>
<dbReference type="PROSITE" id="PS50305">
    <property type="entry name" value="SIRTUIN"/>
    <property type="match status" value="1"/>
</dbReference>
<dbReference type="GO" id="GO:0005634">
    <property type="term" value="C:nucleus"/>
    <property type="evidence" value="ECO:0007669"/>
    <property type="project" value="TreeGrafter"/>
</dbReference>
<dbReference type="InterPro" id="IPR003000">
    <property type="entry name" value="Sirtuin"/>
</dbReference>
<feature type="transmembrane region" description="Helical" evidence="13">
    <location>
        <begin position="66"/>
        <end position="90"/>
    </location>
</feature>
<feature type="binding site" evidence="11 12">
    <location>
        <position position="196"/>
    </location>
    <ligand>
        <name>Zn(2+)</name>
        <dbReference type="ChEBI" id="CHEBI:29105"/>
    </ligand>
</feature>
<dbReference type="PANTHER" id="PTHR11085:SF6">
    <property type="entry name" value="NAD-DEPENDENT PROTEIN DEACETYLASE SIRTUIN-2"/>
    <property type="match status" value="1"/>
</dbReference>
<comment type="caution">
    <text evidence="15">The sequence shown here is derived from an EMBL/GenBank/DDBJ whole genome shotgun (WGS) entry which is preliminary data.</text>
</comment>
<evidence type="ECO:0000256" key="13">
    <source>
        <dbReference type="SAM" id="Phobius"/>
    </source>
</evidence>
<reference evidence="15" key="2">
    <citation type="journal article" date="2022" name="Res Sq">
        <title>Comparative Genomics Reveals Insights into the Divergent Evolution of Astigmatic Mites and Household Pest Adaptations.</title>
        <authorList>
            <person name="Xiong Q."/>
            <person name="Wan A.T.-Y."/>
            <person name="Liu X.-Y."/>
            <person name="Fung C.S.-H."/>
            <person name="Xiao X."/>
            <person name="Malainual N."/>
            <person name="Hou J."/>
            <person name="Wang L."/>
            <person name="Wang M."/>
            <person name="Yang K."/>
            <person name="Cui Y."/>
            <person name="Leung E."/>
            <person name="Nong W."/>
            <person name="Shin S.-K."/>
            <person name="Au S."/>
            <person name="Jeong K.Y."/>
            <person name="Chew F.T."/>
            <person name="Hui J."/>
            <person name="Leung T.F."/>
            <person name="Tungtrongchitr A."/>
            <person name="Zhong N."/>
            <person name="Liu Z."/>
            <person name="Tsui S."/>
        </authorList>
    </citation>
    <scope>NUCLEOTIDE SEQUENCE</scope>
    <source>
        <strain evidence="15">Derf</strain>
        <tissue evidence="15">Whole organism</tissue>
    </source>
</reference>
<keyword evidence="3 8" id="KW-0479">Metal-binding</keyword>
<feature type="active site" description="Proton acceptor" evidence="9 12">
    <location>
        <position position="188"/>
    </location>
</feature>
<dbReference type="EC" id="2.3.1.286" evidence="8"/>
<dbReference type="Gene3D" id="3.40.50.1220">
    <property type="entry name" value="TPP-binding domain"/>
    <property type="match status" value="1"/>
</dbReference>
<dbReference type="SUPFAM" id="SSF52467">
    <property type="entry name" value="DHS-like NAD/FAD-binding domain"/>
    <property type="match status" value="1"/>
</dbReference>
<feature type="binding site" evidence="10">
    <location>
        <begin position="72"/>
        <end position="76"/>
    </location>
    <ligand>
        <name>NAD(+)</name>
        <dbReference type="ChEBI" id="CHEBI:57540"/>
    </ligand>
</feature>
<evidence type="ECO:0000256" key="8">
    <source>
        <dbReference type="PIRNR" id="PIRNR037938"/>
    </source>
</evidence>
<feature type="binding site" evidence="11 12">
    <location>
        <position position="201"/>
    </location>
    <ligand>
        <name>Zn(2+)</name>
        <dbReference type="ChEBI" id="CHEBI:29105"/>
    </ligand>
</feature>
<dbReference type="AlphaFoldDB" id="A0A922L889"/>
<sequence>MFKIIVEKSPKSQIIMPRFLANFIPSKFFNLFSGSSSDNDNVHENVDGISIENIVNGIKNRKYDHIIFMCGAGISTCMFKIVFYLIQLIITAGIPDFRSPKTGLFHQLEKYNLPYPEAVFDVQFFSSNPKPFYHLAKNLLPDKFKATPCHYFMRLIHDKNQMLRLYTQNIDSLERIAGIPADKLVEAHGSFHTGHCINKECRKEYSFESMKKIVLDNDREDNVVYCEDCGSYVKPDIIFYGEVLPERFYRLYQRDFINCDLLIIMGTSLTVQPFASLVELVGPHIPRLMINKTRPSSGHFSRNNRDVFIKSETDSACLELAEKLGWRDELEKLINSDDSDNKT</sequence>
<evidence type="ECO:0000313" key="16">
    <source>
        <dbReference type="Proteomes" id="UP000790347"/>
    </source>
</evidence>
<dbReference type="PIRSF" id="PIRSF037938">
    <property type="entry name" value="SIR2_euk"/>
    <property type="match status" value="1"/>
</dbReference>
<reference evidence="15" key="1">
    <citation type="submission" date="2013-05" db="EMBL/GenBank/DDBJ databases">
        <authorList>
            <person name="Yim A.K.Y."/>
            <person name="Chan T.F."/>
            <person name="Ji K.M."/>
            <person name="Liu X.Y."/>
            <person name="Zhou J.W."/>
            <person name="Li R.Q."/>
            <person name="Yang K.Y."/>
            <person name="Li J."/>
            <person name="Li M."/>
            <person name="Law P.T.W."/>
            <person name="Wu Y.L."/>
            <person name="Cai Z.L."/>
            <person name="Qin H."/>
            <person name="Bao Y."/>
            <person name="Leung R.K.K."/>
            <person name="Ng P.K.S."/>
            <person name="Zou J."/>
            <person name="Zhong X.J."/>
            <person name="Ran P.X."/>
            <person name="Zhong N.S."/>
            <person name="Liu Z.G."/>
            <person name="Tsui S.K.W."/>
        </authorList>
    </citation>
    <scope>NUCLEOTIDE SEQUENCE</scope>
    <source>
        <strain evidence="15">Derf</strain>
        <tissue evidence="15">Whole organism</tissue>
    </source>
</reference>
<feature type="binding site" evidence="10">
    <location>
        <begin position="96"/>
        <end position="98"/>
    </location>
    <ligand>
        <name>NAD(+)</name>
        <dbReference type="ChEBI" id="CHEBI:57540"/>
    </ligand>
</feature>
<protein>
    <recommendedName>
        <fullName evidence="8">NAD-dependent protein deacetylase</fullName>
        <ecNumber evidence="8">2.3.1.286</ecNumber>
    </recommendedName>
</protein>
<evidence type="ECO:0000256" key="4">
    <source>
        <dbReference type="ARBA" id="ARBA00022833"/>
    </source>
</evidence>
<dbReference type="Gene3D" id="3.30.1600.10">
    <property type="entry name" value="SIR2/SIRT2 'Small Domain"/>
    <property type="match status" value="1"/>
</dbReference>
<keyword evidence="13" id="KW-0472">Membrane</keyword>
<feature type="binding site" evidence="11 12">
    <location>
        <position position="229"/>
    </location>
    <ligand>
        <name>Zn(2+)</name>
        <dbReference type="ChEBI" id="CHEBI:29105"/>
    </ligand>
</feature>
<evidence type="ECO:0000256" key="6">
    <source>
        <dbReference type="ARBA" id="ARBA00048378"/>
    </source>
</evidence>
<keyword evidence="16" id="KW-1185">Reference proteome</keyword>
<evidence type="ECO:0000256" key="12">
    <source>
        <dbReference type="PROSITE-ProRule" id="PRU00236"/>
    </source>
</evidence>
<dbReference type="Proteomes" id="UP000790347">
    <property type="component" value="Unassembled WGS sequence"/>
</dbReference>
<evidence type="ECO:0000256" key="5">
    <source>
        <dbReference type="ARBA" id="ARBA00023027"/>
    </source>
</evidence>
<name>A0A922L889_DERFA</name>
<dbReference type="InterPro" id="IPR029035">
    <property type="entry name" value="DHS-like_NAD/FAD-binding_dom"/>
</dbReference>
<keyword evidence="4 8" id="KW-0862">Zinc</keyword>
<organism evidence="15 16">
    <name type="scientific">Dermatophagoides farinae</name>
    <name type="common">American house dust mite</name>
    <dbReference type="NCBI Taxonomy" id="6954"/>
    <lineage>
        <taxon>Eukaryota</taxon>
        <taxon>Metazoa</taxon>
        <taxon>Ecdysozoa</taxon>
        <taxon>Arthropoda</taxon>
        <taxon>Chelicerata</taxon>
        <taxon>Arachnida</taxon>
        <taxon>Acari</taxon>
        <taxon>Acariformes</taxon>
        <taxon>Sarcoptiformes</taxon>
        <taxon>Astigmata</taxon>
        <taxon>Psoroptidia</taxon>
        <taxon>Analgoidea</taxon>
        <taxon>Pyroglyphidae</taxon>
        <taxon>Dermatophagoidinae</taxon>
        <taxon>Dermatophagoides</taxon>
    </lineage>
</organism>
<evidence type="ECO:0000256" key="1">
    <source>
        <dbReference type="ARBA" id="ARBA00006924"/>
    </source>
</evidence>
<accession>A0A922L889</accession>
<keyword evidence="2 8" id="KW-0808">Transferase</keyword>
<evidence type="ECO:0000259" key="14">
    <source>
        <dbReference type="PROSITE" id="PS50305"/>
    </source>
</evidence>
<feature type="domain" description="Deacetylase sirtuin-type" evidence="14">
    <location>
        <begin position="56"/>
        <end position="327"/>
    </location>
</feature>
<dbReference type="EMBL" id="ASGP02000003">
    <property type="protein sequence ID" value="KAH9516927.1"/>
    <property type="molecule type" value="Genomic_DNA"/>
</dbReference>
<comment type="catalytic activity">
    <reaction evidence="7">
        <text>N(6)-tetradecanoyl-L-lysyl-[protein] + NAD(+) + H2O = 2''-O-tetradecanoyl-ADP-D-ribose + nicotinamide + L-lysyl-[protein]</text>
        <dbReference type="Rhea" id="RHEA:70567"/>
        <dbReference type="Rhea" id="RHEA-COMP:9752"/>
        <dbReference type="Rhea" id="RHEA-COMP:15437"/>
        <dbReference type="ChEBI" id="CHEBI:15377"/>
        <dbReference type="ChEBI" id="CHEBI:17154"/>
        <dbReference type="ChEBI" id="CHEBI:29969"/>
        <dbReference type="ChEBI" id="CHEBI:57540"/>
        <dbReference type="ChEBI" id="CHEBI:141129"/>
        <dbReference type="ChEBI" id="CHEBI:189674"/>
    </reaction>
    <physiologicalReaction direction="left-to-right" evidence="7">
        <dbReference type="Rhea" id="RHEA:70568"/>
    </physiologicalReaction>
</comment>
<comment type="cofactor">
    <cofactor evidence="11">
        <name>Zn(2+)</name>
        <dbReference type="ChEBI" id="CHEBI:29105"/>
    </cofactor>
    <text evidence="11">Binds 1 zinc ion per subunit.</text>
</comment>
<feature type="binding site" evidence="10">
    <location>
        <begin position="168"/>
        <end position="171"/>
    </location>
    <ligand>
        <name>NAD(+)</name>
        <dbReference type="ChEBI" id="CHEBI:57540"/>
    </ligand>
</feature>
<comment type="similarity">
    <text evidence="1 8">Belongs to the sirtuin family. Class I subfamily.</text>
</comment>
<evidence type="ECO:0000313" key="15">
    <source>
        <dbReference type="EMBL" id="KAH9516927.1"/>
    </source>
</evidence>
<feature type="binding site" evidence="10">
    <location>
        <begin position="267"/>
        <end position="268"/>
    </location>
    <ligand>
        <name>NAD(+)</name>
        <dbReference type="ChEBI" id="CHEBI:57540"/>
    </ligand>
</feature>
<keyword evidence="5 8" id="KW-0520">NAD</keyword>
<evidence type="ECO:0000256" key="2">
    <source>
        <dbReference type="ARBA" id="ARBA00022679"/>
    </source>
</evidence>
<dbReference type="GO" id="GO:0017136">
    <property type="term" value="F:histone deacetylase activity, NAD-dependent"/>
    <property type="evidence" value="ECO:0007669"/>
    <property type="project" value="InterPro"/>
</dbReference>
<evidence type="ECO:0000256" key="10">
    <source>
        <dbReference type="PIRSR" id="PIRSR037938-2"/>
    </source>
</evidence>
<comment type="catalytic activity">
    <reaction evidence="6">
        <text>N(6)-hexadecanoyl-L-lysyl-[protein] + NAD(+) + H2O = 2''-O-hexadecanoyl-ADP-D-ribose + nicotinamide + L-lysyl-[protein]</text>
        <dbReference type="Rhea" id="RHEA:70563"/>
        <dbReference type="Rhea" id="RHEA-COMP:9752"/>
        <dbReference type="Rhea" id="RHEA-COMP:14175"/>
        <dbReference type="ChEBI" id="CHEBI:15377"/>
        <dbReference type="ChEBI" id="CHEBI:17154"/>
        <dbReference type="ChEBI" id="CHEBI:29969"/>
        <dbReference type="ChEBI" id="CHEBI:57540"/>
        <dbReference type="ChEBI" id="CHEBI:138936"/>
        <dbReference type="ChEBI" id="CHEBI:189673"/>
    </reaction>
    <physiologicalReaction direction="left-to-right" evidence="6">
        <dbReference type="Rhea" id="RHEA:70564"/>
    </physiologicalReaction>
</comment>
<dbReference type="Pfam" id="PF02146">
    <property type="entry name" value="SIR2"/>
    <property type="match status" value="1"/>
</dbReference>
<keyword evidence="13" id="KW-1133">Transmembrane helix</keyword>
<dbReference type="InterPro" id="IPR050134">
    <property type="entry name" value="NAD-dep_sirtuin_deacylases"/>
</dbReference>
<dbReference type="PANTHER" id="PTHR11085">
    <property type="entry name" value="NAD-DEPENDENT PROTEIN DEACYLASE SIRTUIN-5, MITOCHONDRIAL-RELATED"/>
    <property type="match status" value="1"/>
</dbReference>